<dbReference type="Pfam" id="PF08423">
    <property type="entry name" value="Rad51"/>
    <property type="match status" value="1"/>
</dbReference>
<evidence type="ECO:0000256" key="6">
    <source>
        <dbReference type="ARBA" id="ARBA00023242"/>
    </source>
</evidence>
<accession>A0A182IN48</accession>
<dbReference type="Gene3D" id="3.40.50.300">
    <property type="entry name" value="P-loop containing nucleotide triphosphate hydrolases"/>
    <property type="match status" value="1"/>
</dbReference>
<keyword evidence="6" id="KW-0539">Nucleus</keyword>
<reference evidence="8" key="1">
    <citation type="submission" date="2022-08" db="UniProtKB">
        <authorList>
            <consortium name="EnsemblMetazoa"/>
        </authorList>
    </citation>
    <scope>IDENTIFICATION</scope>
    <source>
        <strain evidence="8">EBRO</strain>
    </source>
</reference>
<dbReference type="SUPFAM" id="SSF52540">
    <property type="entry name" value="P-loop containing nucleoside triphosphate hydrolases"/>
    <property type="match status" value="1"/>
</dbReference>
<dbReference type="VEuPathDB" id="VectorBase:AATE002260"/>
<keyword evidence="3" id="KW-0227">DNA damage</keyword>
<protein>
    <recommendedName>
        <fullName evidence="7">RecA family profile 1 domain-containing protein</fullName>
    </recommendedName>
</protein>
<dbReference type="InterPro" id="IPR047348">
    <property type="entry name" value="XRCC3-like_C"/>
</dbReference>
<dbReference type="STRING" id="41427.A0A182IN48"/>
<dbReference type="EnsemblMetazoa" id="AATE002260-RA">
    <property type="protein sequence ID" value="AATE002260-PA.1"/>
    <property type="gene ID" value="AATE002260"/>
</dbReference>
<dbReference type="GO" id="GO:0071140">
    <property type="term" value="P:resolution of mitotic recombination intermediates"/>
    <property type="evidence" value="ECO:0007669"/>
    <property type="project" value="TreeGrafter"/>
</dbReference>
<dbReference type="GO" id="GO:0045003">
    <property type="term" value="P:double-strand break repair via synthesis-dependent strand annealing"/>
    <property type="evidence" value="ECO:0007669"/>
    <property type="project" value="TreeGrafter"/>
</dbReference>
<dbReference type="PROSITE" id="PS50162">
    <property type="entry name" value="RECA_2"/>
    <property type="match status" value="1"/>
</dbReference>
<dbReference type="GO" id="GO:0000400">
    <property type="term" value="F:four-way junction DNA binding"/>
    <property type="evidence" value="ECO:0007669"/>
    <property type="project" value="TreeGrafter"/>
</dbReference>
<dbReference type="InterPro" id="IPR020588">
    <property type="entry name" value="RecA_ATP-bd"/>
</dbReference>
<evidence type="ECO:0000256" key="3">
    <source>
        <dbReference type="ARBA" id="ARBA00022763"/>
    </source>
</evidence>
<keyword evidence="5" id="KW-0234">DNA repair</keyword>
<dbReference type="InterPro" id="IPR027417">
    <property type="entry name" value="P-loop_NTPase"/>
</dbReference>
<evidence type="ECO:0000256" key="2">
    <source>
        <dbReference type="ARBA" id="ARBA00022741"/>
    </source>
</evidence>
<dbReference type="GO" id="GO:0000722">
    <property type="term" value="P:telomere maintenance via recombination"/>
    <property type="evidence" value="ECO:0007669"/>
    <property type="project" value="TreeGrafter"/>
</dbReference>
<dbReference type="InterPro" id="IPR013632">
    <property type="entry name" value="Rad51_C"/>
</dbReference>
<evidence type="ECO:0000256" key="5">
    <source>
        <dbReference type="ARBA" id="ARBA00023204"/>
    </source>
</evidence>
<dbReference type="GO" id="GO:0033065">
    <property type="term" value="C:Rad51C-XRCC3 complex"/>
    <property type="evidence" value="ECO:0007669"/>
    <property type="project" value="TreeGrafter"/>
</dbReference>
<dbReference type="PANTHER" id="PTHR46487">
    <property type="entry name" value="DNA REPAIR PROTEIN XRCC3"/>
    <property type="match status" value="1"/>
</dbReference>
<evidence type="ECO:0000256" key="4">
    <source>
        <dbReference type="ARBA" id="ARBA00022840"/>
    </source>
</evidence>
<sequence length="271" mass="30178">MKSAFEGFSCGVDIVNKFANRWRKLSFGVPVFDRLTGGGIPMRGIFELAGDPGSGKTQIALKLALEAQRQVEGSSVVYICTEHMFPSGRLLQMEAEYKRLNSHDEAIRSHRFVDNILVEHIRCVPKLTACLFDRLPVLLEKTPVSLLIIDSITSPFLEEDDFVARAQTFRMTVHRLQQLHERHNFAIFVTNQVRAVIDSSTLDDERTVPALGLAWSTVVHTRLQLARLANTNQKLCAVSFGPTVSPGQGFFQIDESGPVDVPDTSQSHTAK</sequence>
<comment type="subcellular location">
    <subcellularLocation>
        <location evidence="1">Nucleus</location>
    </subcellularLocation>
</comment>
<proteinExistence type="predicted"/>
<name>A0A182IN48_ANOAO</name>
<evidence type="ECO:0000259" key="7">
    <source>
        <dbReference type="PROSITE" id="PS50162"/>
    </source>
</evidence>
<organism evidence="8">
    <name type="scientific">Anopheles atroparvus</name>
    <name type="common">European mosquito</name>
    <dbReference type="NCBI Taxonomy" id="41427"/>
    <lineage>
        <taxon>Eukaryota</taxon>
        <taxon>Metazoa</taxon>
        <taxon>Ecdysozoa</taxon>
        <taxon>Arthropoda</taxon>
        <taxon>Hexapoda</taxon>
        <taxon>Insecta</taxon>
        <taxon>Pterygota</taxon>
        <taxon>Neoptera</taxon>
        <taxon>Endopterygota</taxon>
        <taxon>Diptera</taxon>
        <taxon>Nematocera</taxon>
        <taxon>Culicoidea</taxon>
        <taxon>Culicidae</taxon>
        <taxon>Anophelinae</taxon>
        <taxon>Anopheles</taxon>
    </lineage>
</organism>
<keyword evidence="4" id="KW-0067">ATP-binding</keyword>
<dbReference type="GO" id="GO:0005657">
    <property type="term" value="C:replication fork"/>
    <property type="evidence" value="ECO:0007669"/>
    <property type="project" value="TreeGrafter"/>
</dbReference>
<keyword evidence="2" id="KW-0547">Nucleotide-binding</keyword>
<dbReference type="CDD" id="cd19491">
    <property type="entry name" value="XRCC3"/>
    <property type="match status" value="1"/>
</dbReference>
<dbReference type="InterPro" id="IPR003593">
    <property type="entry name" value="AAA+_ATPase"/>
</dbReference>
<dbReference type="AlphaFoldDB" id="A0A182IN48"/>
<evidence type="ECO:0000256" key="1">
    <source>
        <dbReference type="ARBA" id="ARBA00004123"/>
    </source>
</evidence>
<dbReference type="GO" id="GO:0090656">
    <property type="term" value="P:t-circle formation"/>
    <property type="evidence" value="ECO:0007669"/>
    <property type="project" value="TreeGrafter"/>
</dbReference>
<dbReference type="SMART" id="SM00382">
    <property type="entry name" value="AAA"/>
    <property type="match status" value="1"/>
</dbReference>
<feature type="domain" description="RecA family profile 1" evidence="7">
    <location>
        <begin position="21"/>
        <end position="193"/>
    </location>
</feature>
<dbReference type="GO" id="GO:0140664">
    <property type="term" value="F:ATP-dependent DNA damage sensor activity"/>
    <property type="evidence" value="ECO:0007669"/>
    <property type="project" value="InterPro"/>
</dbReference>
<dbReference type="GO" id="GO:0005524">
    <property type="term" value="F:ATP binding"/>
    <property type="evidence" value="ECO:0007669"/>
    <property type="project" value="UniProtKB-KW"/>
</dbReference>
<dbReference type="PANTHER" id="PTHR46487:SF1">
    <property type="entry name" value="DNA REPAIR PROTEIN XRCC3"/>
    <property type="match status" value="1"/>
</dbReference>
<evidence type="ECO:0000313" key="8">
    <source>
        <dbReference type="EnsemblMetazoa" id="AATE002260-PA.1"/>
    </source>
</evidence>